<name>A0A2T0NC37_9ACTN</name>
<evidence type="ECO:0000256" key="3">
    <source>
        <dbReference type="ARBA" id="ARBA00022676"/>
    </source>
</evidence>
<dbReference type="Proteomes" id="UP000238312">
    <property type="component" value="Unassembled WGS sequence"/>
</dbReference>
<keyword evidence="7" id="KW-1185">Reference proteome</keyword>
<organism evidence="6 7">
    <name type="scientific">Nonomuraea fuscirosea</name>
    <dbReference type="NCBI Taxonomy" id="1291556"/>
    <lineage>
        <taxon>Bacteria</taxon>
        <taxon>Bacillati</taxon>
        <taxon>Actinomycetota</taxon>
        <taxon>Actinomycetes</taxon>
        <taxon>Streptosporangiales</taxon>
        <taxon>Streptosporangiaceae</taxon>
        <taxon>Nonomuraea</taxon>
    </lineage>
</organism>
<dbReference type="Pfam" id="PF00535">
    <property type="entry name" value="Glycos_transf_2"/>
    <property type="match status" value="1"/>
</dbReference>
<dbReference type="PANTHER" id="PTHR43179">
    <property type="entry name" value="RHAMNOSYLTRANSFERASE WBBL"/>
    <property type="match status" value="1"/>
</dbReference>
<dbReference type="EMBL" id="PVNG01000001">
    <property type="protein sequence ID" value="PRX70568.1"/>
    <property type="molecule type" value="Genomic_DNA"/>
</dbReference>
<comment type="similarity">
    <text evidence="2">Belongs to the glycosyltransferase 2 family.</text>
</comment>
<evidence type="ECO:0000256" key="1">
    <source>
        <dbReference type="ARBA" id="ARBA00004776"/>
    </source>
</evidence>
<sequence length="345" mass="37356">MSTVEHERGISVVVPVKGRVPQMRAQLASLRAAMDRSPEPAEVLVVDDSEPADAASHQLNCREFGARYVTGPRHVGAKRNLGVAQARYDLILFTDSDCRVPPEILERHVKTLRGADPSVGGVAGPTFVEHSEAPTYRFMRWSKLLNDDLERPRRRATVTWATTTNLAVRRKAFEEVGGFPSESLTIVGGEDVDLGIKMSDAGYTTVCDPETVVIHDHASTDSLATACRRLFTYGRSEQWLCTIHPSHRRPVLNAFTLATAAAAVGIVLVPRTGGRSLLAAPMALGLVAGARARRLRGTDRSARAAAETFACASVDLLFDLGGFVAAFELRRPGMLFTGLRPADAD</sequence>
<evidence type="ECO:0000259" key="5">
    <source>
        <dbReference type="Pfam" id="PF00535"/>
    </source>
</evidence>
<reference evidence="6 7" key="1">
    <citation type="submission" date="2018-03" db="EMBL/GenBank/DDBJ databases">
        <title>Genomic Encyclopedia of Type Strains, Phase III (KMG-III): the genomes of soil and plant-associated and newly described type strains.</title>
        <authorList>
            <person name="Whitman W."/>
        </authorList>
    </citation>
    <scope>NUCLEOTIDE SEQUENCE [LARGE SCALE GENOMIC DNA]</scope>
    <source>
        <strain evidence="6 7">CGMCC 4.7104</strain>
    </source>
</reference>
<dbReference type="RefSeq" id="WP_181306936.1">
    <property type="nucleotide sequence ID" value="NZ_JBFAIB010000002.1"/>
</dbReference>
<keyword evidence="3" id="KW-0328">Glycosyltransferase</keyword>
<protein>
    <submittedName>
        <fullName evidence="6">Glycosyl transferase family 2</fullName>
    </submittedName>
</protein>
<dbReference type="Gene3D" id="3.90.550.10">
    <property type="entry name" value="Spore Coat Polysaccharide Biosynthesis Protein SpsA, Chain A"/>
    <property type="match status" value="1"/>
</dbReference>
<gene>
    <name evidence="6" type="ORF">B0I32_101663</name>
</gene>
<dbReference type="GO" id="GO:0016757">
    <property type="term" value="F:glycosyltransferase activity"/>
    <property type="evidence" value="ECO:0007669"/>
    <property type="project" value="UniProtKB-KW"/>
</dbReference>
<evidence type="ECO:0000313" key="7">
    <source>
        <dbReference type="Proteomes" id="UP000238312"/>
    </source>
</evidence>
<keyword evidence="4 6" id="KW-0808">Transferase</keyword>
<proteinExistence type="inferred from homology"/>
<evidence type="ECO:0000313" key="6">
    <source>
        <dbReference type="EMBL" id="PRX70568.1"/>
    </source>
</evidence>
<dbReference type="InterPro" id="IPR029044">
    <property type="entry name" value="Nucleotide-diphossugar_trans"/>
</dbReference>
<comment type="pathway">
    <text evidence="1">Cell wall biogenesis; cell wall polysaccharide biosynthesis.</text>
</comment>
<dbReference type="SUPFAM" id="SSF53448">
    <property type="entry name" value="Nucleotide-diphospho-sugar transferases"/>
    <property type="match status" value="1"/>
</dbReference>
<evidence type="ECO:0000256" key="2">
    <source>
        <dbReference type="ARBA" id="ARBA00006739"/>
    </source>
</evidence>
<feature type="domain" description="Glycosyltransferase 2-like" evidence="5">
    <location>
        <begin position="11"/>
        <end position="176"/>
    </location>
</feature>
<dbReference type="AlphaFoldDB" id="A0A2T0NC37"/>
<evidence type="ECO:0000256" key="4">
    <source>
        <dbReference type="ARBA" id="ARBA00022679"/>
    </source>
</evidence>
<accession>A0A2T0NC37</accession>
<dbReference type="InterPro" id="IPR001173">
    <property type="entry name" value="Glyco_trans_2-like"/>
</dbReference>
<comment type="caution">
    <text evidence="6">The sequence shown here is derived from an EMBL/GenBank/DDBJ whole genome shotgun (WGS) entry which is preliminary data.</text>
</comment>
<dbReference type="PANTHER" id="PTHR43179:SF12">
    <property type="entry name" value="GALACTOFURANOSYLTRANSFERASE GLFT2"/>
    <property type="match status" value="1"/>
</dbReference>